<feature type="domain" description="2-isopropylmalate synthase LeuA allosteric (dimerisation)" evidence="2">
    <location>
        <begin position="1"/>
        <end position="53"/>
    </location>
</feature>
<evidence type="ECO:0000259" key="2">
    <source>
        <dbReference type="Pfam" id="PF08502"/>
    </source>
</evidence>
<sequence length="76" mass="8189">MDYNEHAIGSGAETRAAAYVEMRIGDSPSGFGVGIHADIVTSSFLAILSAVNRHTIASKKLKPPRLNTVFMSRLGW</sequence>
<dbReference type="Gene3D" id="3.30.160.270">
    <property type="match status" value="1"/>
</dbReference>
<evidence type="ECO:0000256" key="1">
    <source>
        <dbReference type="ARBA" id="ARBA00022679"/>
    </source>
</evidence>
<proteinExistence type="predicted"/>
<accession>A0A914YZ73</accession>
<evidence type="ECO:0000313" key="4">
    <source>
        <dbReference type="WBParaSite" id="PSU_v2.g540.t1"/>
    </source>
</evidence>
<dbReference type="InterPro" id="IPR036230">
    <property type="entry name" value="LeuA_allosteric_dom_sf"/>
</dbReference>
<protein>
    <submittedName>
        <fullName evidence="4">2-isopropylmalate synthase LeuA allosteric (dimerisation) domain-containing protein</fullName>
    </submittedName>
</protein>
<dbReference type="AlphaFoldDB" id="A0A914YZ73"/>
<evidence type="ECO:0000313" key="3">
    <source>
        <dbReference type="Proteomes" id="UP000887577"/>
    </source>
</evidence>
<dbReference type="WBParaSite" id="PSU_v2.g540.t1">
    <property type="protein sequence ID" value="PSU_v2.g540.t1"/>
    <property type="gene ID" value="PSU_v2.g540"/>
</dbReference>
<dbReference type="GO" id="GO:0009098">
    <property type="term" value="P:L-leucine biosynthetic process"/>
    <property type="evidence" value="ECO:0007669"/>
    <property type="project" value="InterPro"/>
</dbReference>
<dbReference type="PANTHER" id="PTHR46911:SF1">
    <property type="entry name" value="2-ISOPROPYLMALATE SYNTHASE"/>
    <property type="match status" value="1"/>
</dbReference>
<keyword evidence="3" id="KW-1185">Reference proteome</keyword>
<dbReference type="Pfam" id="PF08502">
    <property type="entry name" value="LeuA_dimer"/>
    <property type="match status" value="1"/>
</dbReference>
<organism evidence="3 4">
    <name type="scientific">Panagrolaimus superbus</name>
    <dbReference type="NCBI Taxonomy" id="310955"/>
    <lineage>
        <taxon>Eukaryota</taxon>
        <taxon>Metazoa</taxon>
        <taxon>Ecdysozoa</taxon>
        <taxon>Nematoda</taxon>
        <taxon>Chromadorea</taxon>
        <taxon>Rhabditida</taxon>
        <taxon>Tylenchina</taxon>
        <taxon>Panagrolaimomorpha</taxon>
        <taxon>Panagrolaimoidea</taxon>
        <taxon>Panagrolaimidae</taxon>
        <taxon>Panagrolaimus</taxon>
    </lineage>
</organism>
<dbReference type="Proteomes" id="UP000887577">
    <property type="component" value="Unplaced"/>
</dbReference>
<reference evidence="4" key="1">
    <citation type="submission" date="2022-11" db="UniProtKB">
        <authorList>
            <consortium name="WormBaseParasite"/>
        </authorList>
    </citation>
    <scope>IDENTIFICATION</scope>
</reference>
<dbReference type="PANTHER" id="PTHR46911">
    <property type="match status" value="1"/>
</dbReference>
<dbReference type="InterPro" id="IPR013709">
    <property type="entry name" value="2-isopropylmalate_synth_dimer"/>
</dbReference>
<name>A0A914YZ73_9BILA</name>
<dbReference type="SUPFAM" id="SSF110921">
    <property type="entry name" value="2-isopropylmalate synthase LeuA, allosteric (dimerisation) domain"/>
    <property type="match status" value="1"/>
</dbReference>
<dbReference type="GO" id="GO:0003852">
    <property type="term" value="F:2-isopropylmalate synthase activity"/>
    <property type="evidence" value="ECO:0007669"/>
    <property type="project" value="InterPro"/>
</dbReference>
<keyword evidence="1" id="KW-0808">Transferase</keyword>